<dbReference type="CDD" id="cd12087">
    <property type="entry name" value="TM_EGFR-like"/>
    <property type="match status" value="1"/>
</dbReference>
<accession>A0AAD4LIK9</accession>
<evidence type="ECO:0000256" key="1">
    <source>
        <dbReference type="SAM" id="MobiDB-lite"/>
    </source>
</evidence>
<evidence type="ECO:0000313" key="5">
    <source>
        <dbReference type="EMBL" id="KAH8997626.1"/>
    </source>
</evidence>
<gene>
    <name evidence="5" type="ORF">EDB92DRAFT_1840776</name>
    <name evidence="4" type="ORF">EDB92DRAFT_1869986</name>
</gene>
<dbReference type="PANTHER" id="PTHR37487:SF3">
    <property type="entry name" value="CLEAVAGE_POLYADENYLATION SPECIFICITY FACTOR A SUBUNIT N-TERMINAL DOMAIN-CONTAINING PROTEIN"/>
    <property type="match status" value="1"/>
</dbReference>
<organism evidence="4 6">
    <name type="scientific">Lactarius akahatsu</name>
    <dbReference type="NCBI Taxonomy" id="416441"/>
    <lineage>
        <taxon>Eukaryota</taxon>
        <taxon>Fungi</taxon>
        <taxon>Dikarya</taxon>
        <taxon>Basidiomycota</taxon>
        <taxon>Agaricomycotina</taxon>
        <taxon>Agaricomycetes</taxon>
        <taxon>Russulales</taxon>
        <taxon>Russulaceae</taxon>
        <taxon>Lactarius</taxon>
    </lineage>
</organism>
<feature type="region of interest" description="Disordered" evidence="1">
    <location>
        <begin position="349"/>
        <end position="374"/>
    </location>
</feature>
<proteinExistence type="predicted"/>
<feature type="region of interest" description="Disordered" evidence="1">
    <location>
        <begin position="390"/>
        <end position="434"/>
    </location>
</feature>
<keyword evidence="3" id="KW-0732">Signal</keyword>
<evidence type="ECO:0000256" key="3">
    <source>
        <dbReference type="SAM" id="SignalP"/>
    </source>
</evidence>
<reference evidence="4" key="1">
    <citation type="submission" date="2022-01" db="EMBL/GenBank/DDBJ databases">
        <title>Comparative genomics reveals a dynamic genome evolution in the ectomycorrhizal milk-cap (Lactarius) mushrooms.</title>
        <authorList>
            <consortium name="DOE Joint Genome Institute"/>
            <person name="Lebreton A."/>
            <person name="Tang N."/>
            <person name="Kuo A."/>
            <person name="LaButti K."/>
            <person name="Drula E."/>
            <person name="Barry K."/>
            <person name="Clum A."/>
            <person name="Lipzen A."/>
            <person name="Mousain D."/>
            <person name="Ng V."/>
            <person name="Wang R."/>
            <person name="Wang X."/>
            <person name="Dai Y."/>
            <person name="Henrissat B."/>
            <person name="Grigoriev I.V."/>
            <person name="Guerin-Laguette A."/>
            <person name="Yu F."/>
            <person name="Martin F.M."/>
        </authorList>
    </citation>
    <scope>NUCLEOTIDE SEQUENCE</scope>
    <source>
        <strain evidence="4">QP</strain>
    </source>
</reference>
<evidence type="ECO:0000256" key="2">
    <source>
        <dbReference type="SAM" id="Phobius"/>
    </source>
</evidence>
<feature type="region of interest" description="Disordered" evidence="1">
    <location>
        <begin position="213"/>
        <end position="256"/>
    </location>
</feature>
<dbReference type="PANTHER" id="PTHR37487">
    <property type="entry name" value="CHROMOSOME 1, WHOLE GENOME SHOTGUN SEQUENCE"/>
    <property type="match status" value="1"/>
</dbReference>
<keyword evidence="6" id="KW-1185">Reference proteome</keyword>
<feature type="signal peptide" evidence="3">
    <location>
        <begin position="1"/>
        <end position="18"/>
    </location>
</feature>
<comment type="caution">
    <text evidence="4">The sequence shown here is derived from an EMBL/GenBank/DDBJ whole genome shotgun (WGS) entry which is preliminary data.</text>
</comment>
<evidence type="ECO:0000313" key="4">
    <source>
        <dbReference type="EMBL" id="KAH8988786.1"/>
    </source>
</evidence>
<feature type="chain" id="PRO_5042441223" evidence="3">
    <location>
        <begin position="19"/>
        <end position="434"/>
    </location>
</feature>
<feature type="compositionally biased region" description="Low complexity" evidence="1">
    <location>
        <begin position="218"/>
        <end position="256"/>
    </location>
</feature>
<feature type="transmembrane region" description="Helical" evidence="2">
    <location>
        <begin position="264"/>
        <end position="286"/>
    </location>
</feature>
<dbReference type="AlphaFoldDB" id="A0AAD4LIK9"/>
<keyword evidence="2" id="KW-1133">Transmembrane helix</keyword>
<keyword evidence="2" id="KW-0812">Transmembrane</keyword>
<dbReference type="EMBL" id="JAKELL010000007">
    <property type="protein sequence ID" value="KAH8997626.1"/>
    <property type="molecule type" value="Genomic_DNA"/>
</dbReference>
<evidence type="ECO:0000313" key="6">
    <source>
        <dbReference type="Proteomes" id="UP001201163"/>
    </source>
</evidence>
<feature type="compositionally biased region" description="Polar residues" evidence="1">
    <location>
        <begin position="425"/>
        <end position="434"/>
    </location>
</feature>
<dbReference type="Proteomes" id="UP001201163">
    <property type="component" value="Unassembled WGS sequence"/>
</dbReference>
<dbReference type="EMBL" id="JAKELL010000040">
    <property type="protein sequence ID" value="KAH8988786.1"/>
    <property type="molecule type" value="Genomic_DNA"/>
</dbReference>
<name>A0AAD4LIK9_9AGAM</name>
<protein>
    <submittedName>
        <fullName evidence="4">Uncharacterized protein</fullName>
    </submittedName>
</protein>
<keyword evidence="2" id="KW-0472">Membrane</keyword>
<sequence>MRPHIPFLLLNAFLGVRSFTVTTSTPTQCGSFAVNWTGGQPPFVLEIVPLKGTQQVFSVPASAFSNGVGSYSTVLQLAQEQQFLVTMSDATGFATGGISPLLTVQAQSPQSSSCTPVDSVPQFFFSLDVALQQCRPYTFSQYPNAILPVTIYGLVPGGTAVVLNAPNNASEYVWNPASIAAGTSVVFVMSDAQNRTGGASDIKVAGSTGDTSCLNANSPSVTQQSTPSTQTTSSSSSTARVRPTASSTKAATSSGSNNISGTTLIAAIAGALIFLGVLAALGVFLFRRHRKKSFRQRTNFDVDGGYHDSPSLIPLHHEVDPFPTPPAAAAAPYEMARMENSAASLIPHPVSEAANSDGPPPSVQPPSASSRKTNMTMRYQPARFILHTDAEETLPDENGFIELPPQYSENRRPPAPYVSPGSGVRPSSQFSHTP</sequence>